<name>A0AC60P3L9_IXOPE</name>
<gene>
    <name evidence="1" type="ORF">HPB47_008960</name>
</gene>
<evidence type="ECO:0000313" key="2">
    <source>
        <dbReference type="Proteomes" id="UP000805193"/>
    </source>
</evidence>
<reference evidence="1 2" key="1">
    <citation type="journal article" date="2020" name="Cell">
        <title>Large-Scale Comparative Analyses of Tick Genomes Elucidate Their Genetic Diversity and Vector Capacities.</title>
        <authorList>
            <consortium name="Tick Genome and Microbiome Consortium (TIGMIC)"/>
            <person name="Jia N."/>
            <person name="Wang J."/>
            <person name="Shi W."/>
            <person name="Du L."/>
            <person name="Sun Y."/>
            <person name="Zhan W."/>
            <person name="Jiang J.F."/>
            <person name="Wang Q."/>
            <person name="Zhang B."/>
            <person name="Ji P."/>
            <person name="Bell-Sakyi L."/>
            <person name="Cui X.M."/>
            <person name="Yuan T.T."/>
            <person name="Jiang B.G."/>
            <person name="Yang W.F."/>
            <person name="Lam T.T."/>
            <person name="Chang Q.C."/>
            <person name="Ding S.J."/>
            <person name="Wang X.J."/>
            <person name="Zhu J.G."/>
            <person name="Ruan X.D."/>
            <person name="Zhao L."/>
            <person name="Wei J.T."/>
            <person name="Ye R.Z."/>
            <person name="Que T.C."/>
            <person name="Du C.H."/>
            <person name="Zhou Y.H."/>
            <person name="Cheng J.X."/>
            <person name="Dai P.F."/>
            <person name="Guo W.B."/>
            <person name="Han X.H."/>
            <person name="Huang E.J."/>
            <person name="Li L.F."/>
            <person name="Wei W."/>
            <person name="Gao Y.C."/>
            <person name="Liu J.Z."/>
            <person name="Shao H.Z."/>
            <person name="Wang X."/>
            <person name="Wang C.C."/>
            <person name="Yang T.C."/>
            <person name="Huo Q.B."/>
            <person name="Li W."/>
            <person name="Chen H.Y."/>
            <person name="Chen S.E."/>
            <person name="Zhou L.G."/>
            <person name="Ni X.B."/>
            <person name="Tian J.H."/>
            <person name="Sheng Y."/>
            <person name="Liu T."/>
            <person name="Pan Y.S."/>
            <person name="Xia L.Y."/>
            <person name="Li J."/>
            <person name="Zhao F."/>
            <person name="Cao W.C."/>
        </authorList>
    </citation>
    <scope>NUCLEOTIDE SEQUENCE [LARGE SCALE GENOMIC DNA]</scope>
    <source>
        <strain evidence="1">Iper-2018</strain>
    </source>
</reference>
<protein>
    <submittedName>
        <fullName evidence="1">Uncharacterized protein</fullName>
    </submittedName>
</protein>
<dbReference type="Proteomes" id="UP000805193">
    <property type="component" value="Unassembled WGS sequence"/>
</dbReference>
<comment type="caution">
    <text evidence="1">The sequence shown here is derived from an EMBL/GenBank/DDBJ whole genome shotgun (WGS) entry which is preliminary data.</text>
</comment>
<keyword evidence="2" id="KW-1185">Reference proteome</keyword>
<dbReference type="EMBL" id="JABSTQ010011224">
    <property type="protein sequence ID" value="KAG0413897.1"/>
    <property type="molecule type" value="Genomic_DNA"/>
</dbReference>
<proteinExistence type="predicted"/>
<accession>A0AC60P3L9</accession>
<evidence type="ECO:0000313" key="1">
    <source>
        <dbReference type="EMBL" id="KAG0413897.1"/>
    </source>
</evidence>
<sequence length="698" mass="78853">MSRALLWLALVGAWWGLHASCCLHCKHRARVLRYQQRRLVEDGRDWGSAEERLERVESVSCESSSSEPKPVDVPLPESHTEPLRHKADLAARMLLQVALHSGEQAGPTGLVQSFLNETLASDERFWACRLLLPGTNGTASRPWVRYLASVSRRGPVSERRNFALPEVPWLVEDASEGRWSGTYYSCELRRWIASYTVPARAPDGGAPLALLSVDVDASSLDIDQCDPEATVVPAPRILAFQGTHRCHNKTSQCIFSPGQGWTRGSYVCQCRRGFYSPTGNPVFNGSLVEAAWKEKRLFGRPTYDMLYVCKPCQPGCSECGDDSPCLSHYNWAFRISLLTISVMCIVLTMVLAGYVYRFRKLKVIKVASPIFLCITLVGCAIMYCEMAAIFPVLDVYCCVATKWTRHMGFCITYSTLLLKTWRVSLTYRVKSAHKLKLTDKQLLQWLFPILLEMAIYLGTWTISSPPEGIYLEDWHGLKFKQCEYNWWDHTMAIGEFLFLLWGIRVCYNVRNAESFFNEAKHISWAIYNITIVNLIMMLIHLVILPSASPDVKYLFGFIRTQLSTTVTVILIFGPKFYRVIKGQGDMWDNRARARGVTASFSLNGVGLMHEETVDLGTENEELKEEVQKLAAQIEFMKIVHMEMNNRHLKPKHGGFFSSATQSNSTQSPVVKAMCIKFDSTDSPGSRISPAAELVSERV</sequence>
<organism evidence="1 2">
    <name type="scientific">Ixodes persulcatus</name>
    <name type="common">Taiga tick</name>
    <dbReference type="NCBI Taxonomy" id="34615"/>
    <lineage>
        <taxon>Eukaryota</taxon>
        <taxon>Metazoa</taxon>
        <taxon>Ecdysozoa</taxon>
        <taxon>Arthropoda</taxon>
        <taxon>Chelicerata</taxon>
        <taxon>Arachnida</taxon>
        <taxon>Acari</taxon>
        <taxon>Parasitiformes</taxon>
        <taxon>Ixodida</taxon>
        <taxon>Ixodoidea</taxon>
        <taxon>Ixodidae</taxon>
        <taxon>Ixodinae</taxon>
        <taxon>Ixodes</taxon>
    </lineage>
</organism>